<keyword evidence="1" id="KW-0472">Membrane</keyword>
<dbReference type="Proteomes" id="UP000176604">
    <property type="component" value="Unassembled WGS sequence"/>
</dbReference>
<feature type="transmembrane region" description="Helical" evidence="1">
    <location>
        <begin position="68"/>
        <end position="84"/>
    </location>
</feature>
<feature type="transmembrane region" description="Helical" evidence="1">
    <location>
        <begin position="45"/>
        <end position="62"/>
    </location>
</feature>
<dbReference type="InterPro" id="IPR046487">
    <property type="entry name" value="DUF6580"/>
</dbReference>
<feature type="transmembrane region" description="Helical" evidence="1">
    <location>
        <begin position="121"/>
        <end position="141"/>
    </location>
</feature>
<dbReference type="STRING" id="1802397.A3J43_00430"/>
<feature type="transmembrane region" description="Helical" evidence="1">
    <location>
        <begin position="20"/>
        <end position="38"/>
    </location>
</feature>
<feature type="transmembrane region" description="Helical" evidence="1">
    <location>
        <begin position="173"/>
        <end position="190"/>
    </location>
</feature>
<evidence type="ECO:0000313" key="3">
    <source>
        <dbReference type="Proteomes" id="UP000176604"/>
    </source>
</evidence>
<evidence type="ECO:0008006" key="4">
    <source>
        <dbReference type="Google" id="ProtNLM"/>
    </source>
</evidence>
<dbReference type="Pfam" id="PF20221">
    <property type="entry name" value="DUF6580"/>
    <property type="match status" value="1"/>
</dbReference>
<organism evidence="2 3">
    <name type="scientific">Candidatus Uhrbacteria bacterium RIFCSPHIGHO2_12_FULL_54_23</name>
    <dbReference type="NCBI Taxonomy" id="1802397"/>
    <lineage>
        <taxon>Bacteria</taxon>
        <taxon>Candidatus Uhriibacteriota</taxon>
    </lineage>
</organism>
<gene>
    <name evidence="2" type="ORF">A3J43_00430</name>
</gene>
<keyword evidence="1" id="KW-1133">Transmembrane helix</keyword>
<keyword evidence="1" id="KW-0812">Transmembrane</keyword>
<protein>
    <recommendedName>
        <fullName evidence="4">Rod shape-determining protein MreD</fullName>
    </recommendedName>
</protein>
<accession>A0A1F7UI13</accession>
<name>A0A1F7UI13_9BACT</name>
<proteinExistence type="predicted"/>
<evidence type="ECO:0000313" key="2">
    <source>
        <dbReference type="EMBL" id="OGL77950.1"/>
    </source>
</evidence>
<dbReference type="EMBL" id="MGEF01000047">
    <property type="protein sequence ID" value="OGL77950.1"/>
    <property type="molecule type" value="Genomic_DNA"/>
</dbReference>
<evidence type="ECO:0000256" key="1">
    <source>
        <dbReference type="SAM" id="Phobius"/>
    </source>
</evidence>
<reference evidence="2 3" key="1">
    <citation type="journal article" date="2016" name="Nat. Commun.">
        <title>Thousands of microbial genomes shed light on interconnected biogeochemical processes in an aquifer system.</title>
        <authorList>
            <person name="Anantharaman K."/>
            <person name="Brown C.T."/>
            <person name="Hug L.A."/>
            <person name="Sharon I."/>
            <person name="Castelle C.J."/>
            <person name="Probst A.J."/>
            <person name="Thomas B.C."/>
            <person name="Singh A."/>
            <person name="Wilkins M.J."/>
            <person name="Karaoz U."/>
            <person name="Brodie E.L."/>
            <person name="Williams K.H."/>
            <person name="Hubbard S.S."/>
            <person name="Banfield J.F."/>
        </authorList>
    </citation>
    <scope>NUCLEOTIDE SEQUENCE [LARGE SCALE GENOMIC DNA]</scope>
</reference>
<dbReference type="AlphaFoldDB" id="A0A1F7UI13"/>
<sequence>MMQYFPYLLVALGASSRLLPHAPNFAPIAALALFGAVYLKKRDGLWVPLAALAFSDLFIGFYHPLVMASVYGSFVLIGLIGIWLRNTPRPSGTPLPEGNDVSKSPLGRGTQGVGTRWWPRVFGASLLGSILFFLITNWAVWAFDALYSKDLGGLLMSYTMGLPFFRNTLLGDLFYVAVFFGIAEFVPFMLKQRAFKKSAVLYYSNRSQSRSKRSE</sequence>
<comment type="caution">
    <text evidence="2">The sequence shown here is derived from an EMBL/GenBank/DDBJ whole genome shotgun (WGS) entry which is preliminary data.</text>
</comment>